<gene>
    <name evidence="8" type="ORF">VE25_17440</name>
</gene>
<evidence type="ECO:0008006" key="10">
    <source>
        <dbReference type="Google" id="ProtNLM"/>
    </source>
</evidence>
<dbReference type="GO" id="GO:0015483">
    <property type="term" value="F:long-chain fatty acid transporting porin activity"/>
    <property type="evidence" value="ECO:0007669"/>
    <property type="project" value="TreeGrafter"/>
</dbReference>
<comment type="caution">
    <text evidence="8">The sequence shown here is derived from an EMBL/GenBank/DDBJ whole genome shotgun (WGS) entry which is preliminary data.</text>
</comment>
<dbReference type="PATRIC" id="fig|443610.3.peg.1788"/>
<evidence type="ECO:0000256" key="1">
    <source>
        <dbReference type="ARBA" id="ARBA00004571"/>
    </source>
</evidence>
<evidence type="ECO:0000256" key="2">
    <source>
        <dbReference type="ARBA" id="ARBA00008163"/>
    </source>
</evidence>
<organism evidence="8 9">
    <name type="scientific">Devosia geojensis</name>
    <dbReference type="NCBI Taxonomy" id="443610"/>
    <lineage>
        <taxon>Bacteria</taxon>
        <taxon>Pseudomonadati</taxon>
        <taxon>Pseudomonadota</taxon>
        <taxon>Alphaproteobacteria</taxon>
        <taxon>Hyphomicrobiales</taxon>
        <taxon>Devosiaceae</taxon>
        <taxon>Devosia</taxon>
    </lineage>
</organism>
<dbReference type="EMBL" id="JZEX01000147">
    <property type="protein sequence ID" value="KKB10522.1"/>
    <property type="molecule type" value="Genomic_DNA"/>
</dbReference>
<reference evidence="8 9" key="1">
    <citation type="submission" date="2015-03" db="EMBL/GenBank/DDBJ databases">
        <authorList>
            <person name="Hassan Y.I."/>
            <person name="Lepp D."/>
            <person name="Li X.-Z."/>
            <person name="Zhou T."/>
        </authorList>
    </citation>
    <scope>NUCLEOTIDE SEQUENCE [LARGE SCALE GENOMIC DNA]</scope>
    <source>
        <strain evidence="8 9">BD-c194</strain>
    </source>
</reference>
<dbReference type="PANTHER" id="PTHR35093">
    <property type="entry name" value="OUTER MEMBRANE PROTEIN NMB0088-RELATED"/>
    <property type="match status" value="1"/>
</dbReference>
<proteinExistence type="inferred from homology"/>
<name>A0A0F5FQT6_9HYPH</name>
<keyword evidence="5" id="KW-0732">Signal</keyword>
<evidence type="ECO:0000256" key="6">
    <source>
        <dbReference type="ARBA" id="ARBA00023136"/>
    </source>
</evidence>
<dbReference type="STRING" id="443610.VE25_17440"/>
<accession>A0A0F5FQT6</accession>
<evidence type="ECO:0000256" key="4">
    <source>
        <dbReference type="ARBA" id="ARBA00022692"/>
    </source>
</evidence>
<dbReference type="Pfam" id="PF03349">
    <property type="entry name" value="Toluene_X"/>
    <property type="match status" value="1"/>
</dbReference>
<evidence type="ECO:0000313" key="8">
    <source>
        <dbReference type="EMBL" id="KKB10522.1"/>
    </source>
</evidence>
<keyword evidence="7" id="KW-0998">Cell outer membrane</keyword>
<dbReference type="InterPro" id="IPR005017">
    <property type="entry name" value="OMPP1/FadL/TodX"/>
</dbReference>
<evidence type="ECO:0000256" key="7">
    <source>
        <dbReference type="ARBA" id="ARBA00023237"/>
    </source>
</evidence>
<keyword evidence="3" id="KW-1134">Transmembrane beta strand</keyword>
<dbReference type="Gene3D" id="2.40.160.60">
    <property type="entry name" value="Outer membrane protein transport protein (OMPP1/FadL/TodX)"/>
    <property type="match status" value="1"/>
</dbReference>
<keyword evidence="4" id="KW-0812">Transmembrane</keyword>
<comment type="similarity">
    <text evidence="2">Belongs to the OmpP1/FadL family.</text>
</comment>
<evidence type="ECO:0000256" key="3">
    <source>
        <dbReference type="ARBA" id="ARBA00022452"/>
    </source>
</evidence>
<dbReference type="SUPFAM" id="SSF56935">
    <property type="entry name" value="Porins"/>
    <property type="match status" value="1"/>
</dbReference>
<evidence type="ECO:0000313" key="9">
    <source>
        <dbReference type="Proteomes" id="UP000033632"/>
    </source>
</evidence>
<dbReference type="Proteomes" id="UP000033632">
    <property type="component" value="Unassembled WGS sequence"/>
</dbReference>
<comment type="subcellular location">
    <subcellularLocation>
        <location evidence="1">Cell outer membrane</location>
        <topology evidence="1">Multi-pass membrane protein</topology>
    </subcellularLocation>
</comment>
<protein>
    <recommendedName>
        <fullName evidence="10">Long-chain fatty acid transporter</fullName>
    </recommendedName>
</protein>
<evidence type="ECO:0000256" key="5">
    <source>
        <dbReference type="ARBA" id="ARBA00022729"/>
    </source>
</evidence>
<dbReference type="PANTHER" id="PTHR35093:SF8">
    <property type="entry name" value="OUTER MEMBRANE PROTEIN NMB0088-RELATED"/>
    <property type="match status" value="1"/>
</dbReference>
<keyword evidence="6" id="KW-0472">Membrane</keyword>
<dbReference type="GO" id="GO:0009279">
    <property type="term" value="C:cell outer membrane"/>
    <property type="evidence" value="ECO:0007669"/>
    <property type="project" value="UniProtKB-SubCell"/>
</dbReference>
<sequence>MVLGIFLVGGAHAAGLEANGYDWELLFDPATYTARGTVAYVNIEHDHSNPVVFPDGRTVVETKDQIYYNFGIKGDLGPNASCLVSAQNPWGTEVERDLIYAALTSRAVTEKLTSTDLGLTCAYGIEMGPGVISLIGGVSAQYIKYEADLPTPMLTTAPLEIDGWGLGWRAGLAYEIPEYALRVSAIYNAAIDYEFEGTAFGFPATAEETTPQSVEINAQTGIAPGWLALANVKWTDWSVLQALDVDTVLGPISSELAYRDSWMLSAGVGHQINEQISLVGMLTWDQGASKPVSGDLYEASASMDRWGLSLGGLFNVNEAVQFSGGVSVSTLADGSNLGGESWDDSYIFALSGGLKGSF</sequence>
<keyword evidence="9" id="KW-1185">Reference proteome</keyword>
<dbReference type="AlphaFoldDB" id="A0A0F5FQT6"/>